<proteinExistence type="predicted"/>
<keyword evidence="3" id="KW-0378">Hydrolase</keyword>
<dbReference type="Pfam" id="PF00102">
    <property type="entry name" value="Y_phosphatase"/>
    <property type="match status" value="1"/>
</dbReference>
<dbReference type="InterPro" id="IPR000387">
    <property type="entry name" value="Tyr_Pase_dom"/>
</dbReference>
<evidence type="ECO:0000256" key="4">
    <source>
        <dbReference type="ARBA" id="ARBA00023157"/>
    </source>
</evidence>
<dbReference type="AlphaFoldDB" id="A0A0D6LST1"/>
<dbReference type="PROSITE" id="PS50056">
    <property type="entry name" value="TYR_PHOSPHATASE_2"/>
    <property type="match status" value="1"/>
</dbReference>
<dbReference type="SUPFAM" id="SSF57362">
    <property type="entry name" value="BPTI-like"/>
    <property type="match status" value="4"/>
</dbReference>
<dbReference type="InterPro" id="IPR016130">
    <property type="entry name" value="Tyr_Pase_AS"/>
</dbReference>
<dbReference type="GO" id="GO:0004725">
    <property type="term" value="F:protein tyrosine phosphatase activity"/>
    <property type="evidence" value="ECO:0007669"/>
    <property type="project" value="UniProtKB-EC"/>
</dbReference>
<keyword evidence="4" id="KW-1015">Disulfide bond</keyword>
<keyword evidence="3" id="KW-0904">Protein phosphatase</keyword>
<feature type="domain" description="Ig-like" evidence="11">
    <location>
        <begin position="311"/>
        <end position="382"/>
    </location>
</feature>
<comment type="catalytic activity">
    <reaction evidence="6">
        <text>O-phospho-L-tyrosyl-[protein] + H2O = L-tyrosyl-[protein] + phosphate</text>
        <dbReference type="Rhea" id="RHEA:10684"/>
        <dbReference type="Rhea" id="RHEA-COMP:10136"/>
        <dbReference type="Rhea" id="RHEA-COMP:20101"/>
        <dbReference type="ChEBI" id="CHEBI:15377"/>
        <dbReference type="ChEBI" id="CHEBI:43474"/>
        <dbReference type="ChEBI" id="CHEBI:46858"/>
        <dbReference type="ChEBI" id="CHEBI:61978"/>
        <dbReference type="EC" id="3.1.3.48"/>
    </reaction>
</comment>
<dbReference type="InterPro" id="IPR007110">
    <property type="entry name" value="Ig-like_dom"/>
</dbReference>
<feature type="domain" description="BPTI/Kunitz inhibitor" evidence="10">
    <location>
        <begin position="223"/>
        <end position="273"/>
    </location>
</feature>
<keyword evidence="1" id="KW-0646">Protease inhibitor</keyword>
<dbReference type="PROSITE" id="PS00383">
    <property type="entry name" value="TYR_PHOSPHATASE_1"/>
    <property type="match status" value="1"/>
</dbReference>
<reference evidence="12 13" key="1">
    <citation type="submission" date="2013-05" db="EMBL/GenBank/DDBJ databases">
        <title>Draft genome of the parasitic nematode Anyclostoma ceylanicum.</title>
        <authorList>
            <person name="Mitreva M."/>
        </authorList>
    </citation>
    <scope>NUCLEOTIDE SEQUENCE [LARGE SCALE GENOMIC DNA]</scope>
</reference>
<dbReference type="SMART" id="SM00194">
    <property type="entry name" value="PTPc"/>
    <property type="match status" value="1"/>
</dbReference>
<evidence type="ECO:0000313" key="13">
    <source>
        <dbReference type="Proteomes" id="UP000054495"/>
    </source>
</evidence>
<feature type="domain" description="Tyrosine specific protein phosphatases" evidence="9">
    <location>
        <begin position="671"/>
        <end position="732"/>
    </location>
</feature>
<feature type="domain" description="BPTI/Kunitz inhibitor" evidence="10">
    <location>
        <begin position="1"/>
        <end position="47"/>
    </location>
</feature>
<dbReference type="PROSITE" id="PS50279">
    <property type="entry name" value="BPTI_KUNITZ_2"/>
    <property type="match status" value="4"/>
</dbReference>
<dbReference type="SMART" id="SM00131">
    <property type="entry name" value="KU"/>
    <property type="match status" value="4"/>
</dbReference>
<dbReference type="PRINTS" id="PR00759">
    <property type="entry name" value="BASICPTASE"/>
</dbReference>
<evidence type="ECO:0000256" key="1">
    <source>
        <dbReference type="ARBA" id="ARBA00022690"/>
    </source>
</evidence>
<dbReference type="Gene3D" id="2.60.40.10">
    <property type="entry name" value="Immunoglobulins"/>
    <property type="match status" value="1"/>
</dbReference>
<feature type="domain" description="Tyrosine-protein phosphatase" evidence="8">
    <location>
        <begin position="478"/>
        <end position="741"/>
    </location>
</feature>
<evidence type="ECO:0000259" key="8">
    <source>
        <dbReference type="PROSITE" id="PS50055"/>
    </source>
</evidence>
<name>A0A0D6LST1_9BILA</name>
<dbReference type="PANTHER" id="PTHR46163:SF8">
    <property type="entry name" value="PROTEIN-TYROSINE PHOSPHATASE"/>
    <property type="match status" value="1"/>
</dbReference>
<sequence length="776" mass="88715">MDAGECRAYETAYYYDYFNGVCKEFVYGGCGGNANRFETADDCATRCARRQQGRRELSRSFYDDDDLQPVVTNNDNDQEAGDDKQEETFDDDINDDVLRGIDYDEKKVLAIQRGSLSPYTLPELCGLPEEHGSCYDDILRWRFDPEKKSCTSFMYGGCDMNANHFTSEEDCERACGSWRSTAVCSLPPEIGNCEASVSKWYYDKAKRTCTIMYWTGCGGNGNSKMPRSSGPCRDAISMWYFDSSDETCKQFTYSGCRGNENRFATKEQCDRKCIQKRDDDDFSVIIGEDEVTKRTVSVQLKVNSDKGFTVGEKIELTCDSQGLQPIVWRKNGHLLQFTRRVQEHDKFTKVKIARAIMADSGEYQCAAGPDGILSNAIAVSVTRVEKVTRIINRRIKGSLRAPVEFEKNYGAKLWLASSHSCRKDDKHGGAGDREGDGVEREAQVVVDRSFKVARTSQDAKHMVQHWVNRALDMGVPRLMEEFKYSLSKWQPEGMTVNEFLANRDKNRYLDVPCQDYRRVVVRWPGLPNDYIHANYVANPTVDNRFICAQGPLDNTQLAFWAMVIQEKSECVIMLCNTIECGKFKCSQYWPHEKGESMTFGEGPGRILVTNLDVRPLSEIDNFVRVCRLRLDFYENGRETSTMIRHFQWENWPDRGVPPTKLTATNILSEVRGTTRPIVVHCSAGIGRTGTIVAIAYVQEKMQHGQNCMDMDALTKELRTQRPFSIQNEYQYIYVHRVLLAYFLEKYRDRFAHILAGEGEAKYAKWREEYKIATGCD</sequence>
<dbReference type="Pfam" id="PF07679">
    <property type="entry name" value="I-set"/>
    <property type="match status" value="1"/>
</dbReference>
<dbReference type="PRINTS" id="PR00700">
    <property type="entry name" value="PRTYPHPHTASE"/>
</dbReference>
<dbReference type="PROSITE" id="PS50055">
    <property type="entry name" value="TYR_PHOSPHATASE_PTP"/>
    <property type="match status" value="1"/>
</dbReference>
<feature type="domain" description="BPTI/Kunitz inhibitor" evidence="10">
    <location>
        <begin position="125"/>
        <end position="175"/>
    </location>
</feature>
<evidence type="ECO:0000256" key="3">
    <source>
        <dbReference type="ARBA" id="ARBA00022912"/>
    </source>
</evidence>
<dbReference type="Pfam" id="PF00014">
    <property type="entry name" value="Kunitz_BPTI"/>
    <property type="match status" value="4"/>
</dbReference>
<dbReference type="InterPro" id="IPR000242">
    <property type="entry name" value="PTP_cat"/>
</dbReference>
<evidence type="ECO:0000256" key="2">
    <source>
        <dbReference type="ARBA" id="ARBA00022900"/>
    </source>
</evidence>
<dbReference type="EMBL" id="KE124922">
    <property type="protein sequence ID" value="EPB74919.1"/>
    <property type="molecule type" value="Genomic_DNA"/>
</dbReference>
<feature type="region of interest" description="Disordered" evidence="7">
    <location>
        <begin position="65"/>
        <end position="88"/>
    </location>
</feature>
<dbReference type="InterPro" id="IPR029021">
    <property type="entry name" value="Prot-tyrosine_phosphatase-like"/>
</dbReference>
<accession>A0A0D6LST1</accession>
<dbReference type="SUPFAM" id="SSF52799">
    <property type="entry name" value="(Phosphotyrosine protein) phosphatases II"/>
    <property type="match status" value="1"/>
</dbReference>
<organism evidence="12 13">
    <name type="scientific">Ancylostoma ceylanicum</name>
    <dbReference type="NCBI Taxonomy" id="53326"/>
    <lineage>
        <taxon>Eukaryota</taxon>
        <taxon>Metazoa</taxon>
        <taxon>Ecdysozoa</taxon>
        <taxon>Nematoda</taxon>
        <taxon>Chromadorea</taxon>
        <taxon>Rhabditida</taxon>
        <taxon>Rhabditina</taxon>
        <taxon>Rhabditomorpha</taxon>
        <taxon>Strongyloidea</taxon>
        <taxon>Ancylostomatidae</taxon>
        <taxon>Ancylostomatinae</taxon>
        <taxon>Ancylostoma</taxon>
    </lineage>
</organism>
<dbReference type="Proteomes" id="UP000054495">
    <property type="component" value="Unassembled WGS sequence"/>
</dbReference>
<dbReference type="InterPro" id="IPR013783">
    <property type="entry name" value="Ig-like_fold"/>
</dbReference>
<feature type="domain" description="BPTI/Kunitz inhibitor" evidence="10">
    <location>
        <begin position="184"/>
        <end position="223"/>
    </location>
</feature>
<dbReference type="InterPro" id="IPR052782">
    <property type="entry name" value="Oocyte-zygote_transition_reg"/>
</dbReference>
<gene>
    <name evidence="12" type="ORF">ANCCEY_05981</name>
</gene>
<dbReference type="InterPro" id="IPR036880">
    <property type="entry name" value="Kunitz_BPTI_sf"/>
</dbReference>
<dbReference type="FunFam" id="4.10.410.10:FF:000020">
    <property type="entry name" value="Collagen, type VI, alpha 3"/>
    <property type="match status" value="2"/>
</dbReference>
<dbReference type="InterPro" id="IPR013098">
    <property type="entry name" value="Ig_I-set"/>
</dbReference>
<dbReference type="GO" id="GO:0004867">
    <property type="term" value="F:serine-type endopeptidase inhibitor activity"/>
    <property type="evidence" value="ECO:0007669"/>
    <property type="project" value="UniProtKB-KW"/>
</dbReference>
<dbReference type="CDD" id="cd00047">
    <property type="entry name" value="PTPc"/>
    <property type="match status" value="1"/>
</dbReference>
<keyword evidence="13" id="KW-1185">Reference proteome</keyword>
<dbReference type="InterPro" id="IPR002223">
    <property type="entry name" value="Kunitz_BPTI"/>
</dbReference>
<dbReference type="SUPFAM" id="SSF48726">
    <property type="entry name" value="Immunoglobulin"/>
    <property type="match status" value="1"/>
</dbReference>
<dbReference type="CDD" id="cd00109">
    <property type="entry name" value="Kunitz-type"/>
    <property type="match status" value="2"/>
</dbReference>
<evidence type="ECO:0000256" key="5">
    <source>
        <dbReference type="ARBA" id="ARBA00023170"/>
    </source>
</evidence>
<dbReference type="SMART" id="SM00404">
    <property type="entry name" value="PTPc_motif"/>
    <property type="match status" value="1"/>
</dbReference>
<dbReference type="PROSITE" id="PS50835">
    <property type="entry name" value="IG_LIKE"/>
    <property type="match status" value="1"/>
</dbReference>
<dbReference type="SMART" id="SM00409">
    <property type="entry name" value="IG"/>
    <property type="match status" value="1"/>
</dbReference>
<dbReference type="InterPro" id="IPR020901">
    <property type="entry name" value="Prtase_inh_Kunz-CS"/>
</dbReference>
<evidence type="ECO:0000259" key="11">
    <source>
        <dbReference type="PROSITE" id="PS50835"/>
    </source>
</evidence>
<keyword evidence="5" id="KW-0675">Receptor</keyword>
<protein>
    <submittedName>
        <fullName evidence="12">Protein-tyrosine phosphatase</fullName>
    </submittedName>
</protein>
<dbReference type="PROSITE" id="PS00280">
    <property type="entry name" value="BPTI_KUNITZ_1"/>
    <property type="match status" value="3"/>
</dbReference>
<evidence type="ECO:0000256" key="6">
    <source>
        <dbReference type="ARBA" id="ARBA00051722"/>
    </source>
</evidence>
<dbReference type="InterPro" id="IPR003599">
    <property type="entry name" value="Ig_sub"/>
</dbReference>
<dbReference type="InterPro" id="IPR003595">
    <property type="entry name" value="Tyr_Pase_cat"/>
</dbReference>
<evidence type="ECO:0000259" key="10">
    <source>
        <dbReference type="PROSITE" id="PS50279"/>
    </source>
</evidence>
<keyword evidence="2" id="KW-0722">Serine protease inhibitor</keyword>
<dbReference type="Gene3D" id="3.90.190.10">
    <property type="entry name" value="Protein tyrosine phosphatase superfamily"/>
    <property type="match status" value="1"/>
</dbReference>
<evidence type="ECO:0000256" key="7">
    <source>
        <dbReference type="SAM" id="MobiDB-lite"/>
    </source>
</evidence>
<dbReference type="PANTHER" id="PTHR46163">
    <property type="entry name" value="TYROSINE-PROTEIN PHOSPHATASE-RELATED"/>
    <property type="match status" value="1"/>
</dbReference>
<evidence type="ECO:0000259" key="9">
    <source>
        <dbReference type="PROSITE" id="PS50056"/>
    </source>
</evidence>
<dbReference type="Gene3D" id="4.10.410.10">
    <property type="entry name" value="Pancreatic trypsin inhibitor Kunitz domain"/>
    <property type="match status" value="4"/>
</dbReference>
<evidence type="ECO:0000313" key="12">
    <source>
        <dbReference type="EMBL" id="EPB74919.1"/>
    </source>
</evidence>
<dbReference type="InterPro" id="IPR036179">
    <property type="entry name" value="Ig-like_dom_sf"/>
</dbReference>